<evidence type="ECO:0000313" key="3">
    <source>
        <dbReference type="EMBL" id="KPH72251.1"/>
    </source>
</evidence>
<dbReference type="Gene3D" id="2.30.30.110">
    <property type="match status" value="1"/>
</dbReference>
<name>A0ABR5MGY9_9BACI</name>
<dbReference type="PANTHER" id="PTHR33988">
    <property type="entry name" value="ENDORIBONUCLEASE MAZF-RELATED"/>
    <property type="match status" value="1"/>
</dbReference>
<reference evidence="3 4" key="1">
    <citation type="submission" date="2015-07" db="EMBL/GenBank/DDBJ databases">
        <title>High-quality draft genome sequence of Oceanobacillus caeni HM6, a bacillus isolated from a human feces.</title>
        <authorList>
            <person name="Kumar J."/>
            <person name="Verma M.K."/>
            <person name="Pandey R."/>
            <person name="Bhambi M."/>
            <person name="Chauhan N."/>
        </authorList>
    </citation>
    <scope>NUCLEOTIDE SEQUENCE [LARGE SCALE GENOMIC DNA]</scope>
    <source>
        <strain evidence="3 4">HM6</strain>
    </source>
</reference>
<protein>
    <submittedName>
        <fullName evidence="3">MazF family transcriptional regulator</fullName>
    </submittedName>
</protein>
<dbReference type="RefSeq" id="WP_047185516.1">
    <property type="nucleotide sequence ID" value="NZ_JAHHXM010000021.1"/>
</dbReference>
<keyword evidence="4" id="KW-1185">Reference proteome</keyword>
<evidence type="ECO:0000313" key="4">
    <source>
        <dbReference type="Proteomes" id="UP000037854"/>
    </source>
</evidence>
<dbReference type="Pfam" id="PF02452">
    <property type="entry name" value="PemK_toxin"/>
    <property type="match status" value="1"/>
</dbReference>
<gene>
    <name evidence="3" type="ORF">AFL42_13670</name>
</gene>
<proteinExistence type="inferred from homology"/>
<dbReference type="InterPro" id="IPR003477">
    <property type="entry name" value="PemK-like"/>
</dbReference>
<keyword evidence="2" id="KW-1277">Toxin-antitoxin system</keyword>
<dbReference type="Proteomes" id="UP000037854">
    <property type="component" value="Unassembled WGS sequence"/>
</dbReference>
<dbReference type="InterPro" id="IPR011067">
    <property type="entry name" value="Plasmid_toxin/cell-grow_inhib"/>
</dbReference>
<evidence type="ECO:0000256" key="2">
    <source>
        <dbReference type="ARBA" id="ARBA00022649"/>
    </source>
</evidence>
<evidence type="ECO:0000256" key="1">
    <source>
        <dbReference type="ARBA" id="ARBA00007521"/>
    </source>
</evidence>
<comment type="similarity">
    <text evidence="1">Belongs to the PemK/MazF family.</text>
</comment>
<accession>A0ABR5MGY9</accession>
<dbReference type="EMBL" id="LGTK01000057">
    <property type="protein sequence ID" value="KPH72251.1"/>
    <property type="molecule type" value="Genomic_DNA"/>
</dbReference>
<dbReference type="SUPFAM" id="SSF50118">
    <property type="entry name" value="Cell growth inhibitor/plasmid maintenance toxic component"/>
    <property type="match status" value="1"/>
</dbReference>
<organism evidence="3 4">
    <name type="scientific">Oceanobacillus caeni</name>
    <dbReference type="NCBI Taxonomy" id="405946"/>
    <lineage>
        <taxon>Bacteria</taxon>
        <taxon>Bacillati</taxon>
        <taxon>Bacillota</taxon>
        <taxon>Bacilli</taxon>
        <taxon>Bacillales</taxon>
        <taxon>Bacillaceae</taxon>
        <taxon>Oceanobacillus</taxon>
    </lineage>
</organism>
<comment type="caution">
    <text evidence="3">The sequence shown here is derived from an EMBL/GenBank/DDBJ whole genome shotgun (WGS) entry which is preliminary data.</text>
</comment>
<sequence length="114" mass="12852">MYKQGDIVLIPVPFTDLTSRKQRPVLIISNDSYNNFTEDIIVVAITSKLKDLDYSVIIDSADLTEGILKITSSIRADKVYTLAKNIVVKKFGQVKPEILEDVRTKINVLINNLE</sequence>